<evidence type="ECO:0000313" key="2">
    <source>
        <dbReference type="EMBL" id="MBB5173654.1"/>
    </source>
</evidence>
<proteinExistence type="predicted"/>
<accession>A0A840QQK1</accession>
<feature type="compositionally biased region" description="Low complexity" evidence="1">
    <location>
        <begin position="14"/>
        <end position="26"/>
    </location>
</feature>
<feature type="compositionally biased region" description="Polar residues" evidence="1">
    <location>
        <begin position="1"/>
        <end position="13"/>
    </location>
</feature>
<dbReference type="RefSeq" id="WP_184664096.1">
    <property type="nucleotide sequence ID" value="NZ_JACHHB010000007.1"/>
</dbReference>
<feature type="region of interest" description="Disordered" evidence="1">
    <location>
        <begin position="1"/>
        <end position="26"/>
    </location>
</feature>
<organism evidence="2 3">
    <name type="scientific">Texcoconibacillus texcoconensis</name>
    <dbReference type="NCBI Taxonomy" id="1095777"/>
    <lineage>
        <taxon>Bacteria</taxon>
        <taxon>Bacillati</taxon>
        <taxon>Bacillota</taxon>
        <taxon>Bacilli</taxon>
        <taxon>Bacillales</taxon>
        <taxon>Bacillaceae</taxon>
        <taxon>Texcoconibacillus</taxon>
    </lineage>
</organism>
<sequence>MQPQWNTYRGQQPNNATQQMAGAGQTQNLEQRIANIENQLNMLIRMIEYNNQMLRHMYHSQNNINMSGGGSGGGSVIVRM</sequence>
<dbReference type="EMBL" id="JACHHB010000007">
    <property type="protein sequence ID" value="MBB5173654.1"/>
    <property type="molecule type" value="Genomic_DNA"/>
</dbReference>
<reference evidence="2 3" key="1">
    <citation type="submission" date="2020-08" db="EMBL/GenBank/DDBJ databases">
        <title>Genomic Encyclopedia of Type Strains, Phase IV (KMG-IV): sequencing the most valuable type-strain genomes for metagenomic binning, comparative biology and taxonomic classification.</title>
        <authorList>
            <person name="Goeker M."/>
        </authorList>
    </citation>
    <scope>NUCLEOTIDE SEQUENCE [LARGE SCALE GENOMIC DNA]</scope>
    <source>
        <strain evidence="2 3">DSM 24696</strain>
    </source>
</reference>
<keyword evidence="3" id="KW-1185">Reference proteome</keyword>
<protein>
    <submittedName>
        <fullName evidence="2">Uncharacterized protein</fullName>
    </submittedName>
</protein>
<name>A0A840QQK1_9BACI</name>
<gene>
    <name evidence="2" type="ORF">HNQ41_001843</name>
</gene>
<comment type="caution">
    <text evidence="2">The sequence shown here is derived from an EMBL/GenBank/DDBJ whole genome shotgun (WGS) entry which is preliminary data.</text>
</comment>
<evidence type="ECO:0000313" key="3">
    <source>
        <dbReference type="Proteomes" id="UP000551878"/>
    </source>
</evidence>
<dbReference type="Proteomes" id="UP000551878">
    <property type="component" value="Unassembled WGS sequence"/>
</dbReference>
<dbReference type="AlphaFoldDB" id="A0A840QQK1"/>
<evidence type="ECO:0000256" key="1">
    <source>
        <dbReference type="SAM" id="MobiDB-lite"/>
    </source>
</evidence>